<dbReference type="InterPro" id="IPR013155">
    <property type="entry name" value="M/V/L/I-tRNA-synth_anticd-bd"/>
</dbReference>
<dbReference type="Gene3D" id="3.40.50.620">
    <property type="entry name" value="HUPs"/>
    <property type="match status" value="3"/>
</dbReference>
<feature type="domain" description="Methionyl/Leucyl tRNA synthetase" evidence="12">
    <location>
        <begin position="65"/>
        <end position="172"/>
    </location>
</feature>
<keyword evidence="5 9" id="KW-0067">ATP-binding</keyword>
<dbReference type="PANTHER" id="PTHR43740:SF2">
    <property type="entry name" value="LEUCINE--TRNA LIGASE, MITOCHONDRIAL"/>
    <property type="match status" value="1"/>
</dbReference>
<dbReference type="RefSeq" id="WP_043403678.1">
    <property type="nucleotide sequence ID" value="NZ_CP092427.2"/>
</dbReference>
<dbReference type="InterPro" id="IPR009008">
    <property type="entry name" value="Val/Leu/Ile-tRNA-synth_edit"/>
</dbReference>
<keyword evidence="7 9" id="KW-0030">Aminoacyl-tRNA synthetase</keyword>
<sequence>MTDTPTAHPAADDTPPHRYTAELAGRIEQSWQQRWSEAGTFDVANPVGSLAAADGTPVPADKMFVQDMFPYPSGEGLHVGHPLGYIATDVYARYYRMTGRNVLHALGFDAFGLPAEQYAIQTGTHPRTRTEANIVNFRRQLGRLGLGHDARRSFSTTDVDYYKWTQWIFLQIFNAWFDREQNRARPIAELIAEYEAGTRATEDGRRWSELSSDEQADLIDAHRLVYLADSVVNWCPGLGTVLANEEVTADGRSERGNFPVFRKRLRQWMMRITAYSDRLLEDLEVLDWPEKVKTMQRNWIGRSTGASVLFGTDAGDVEVFTTRPDTLFGATYLVLAPEHDLVDGLVAAEWPAGVDPRWTYGAPTPREAVSAYRAAIAAKSDLERQENKTKTGVFLGAYATNPADGQQVPVFIADYVLAGYGTGAIMAVPGGDQRDWDFATEFGLPIAEVVSGGDISEAAYTGEGLMVNSGFLDGMDVAAAKAAMTERLTADGRGRARIEYKLRDWLFARQRYWGEPFPIVYDAQGRAHGLPEDLLPVELPDVPDYSPVLFDPDDADSEPSPPLAKATDWVNVELDLGDGLKPYTRDTNVMPQWAGSSWYELRYTDPYNAEALCAKENEAYWMGPRPAEHGPDDPGGVDLYVGGVEHAVLHLLYSRFWHKVLHDLGHVSSREPYRRLVNQGYIQAFAYTDARGAYVPAAEVTERDGKFYWTGQDGDVRREIEVNQEFGKIGKSLKNSVSPDEICDNYGADTLRVYEMSMGPLEASRPWATKDVVGAHRFLQRVWRLVVDEESGAVRATDDALDEATLRLLHRTIAGAADDYAGLRNNTAAAKLIEYTNHLTKQSVTARAALEPLVLMVAPLAPHLAEELWSRLGHDGSLAHGPFPTADEQYLVEDTVEYPVQVNGKVRSRVTVAADAGADSVEAAALADEKVVGFLDGRTPKKVIVVAGRLVNIVV</sequence>
<feature type="domain" description="Leucyl-tRNA synthetase editing" evidence="13">
    <location>
        <begin position="297"/>
        <end position="488"/>
    </location>
</feature>
<evidence type="ECO:0000256" key="6">
    <source>
        <dbReference type="ARBA" id="ARBA00022917"/>
    </source>
</evidence>
<keyword evidence="3 9" id="KW-0436">Ligase</keyword>
<dbReference type="Gene3D" id="1.10.730.10">
    <property type="entry name" value="Isoleucyl-tRNA Synthetase, Domain 1"/>
    <property type="match status" value="2"/>
</dbReference>
<evidence type="ECO:0000256" key="4">
    <source>
        <dbReference type="ARBA" id="ARBA00022741"/>
    </source>
</evidence>
<evidence type="ECO:0000256" key="2">
    <source>
        <dbReference type="ARBA" id="ARBA00022490"/>
    </source>
</evidence>
<dbReference type="InterPro" id="IPR025709">
    <property type="entry name" value="Leu_tRNA-synth_edit"/>
</dbReference>
<proteinExistence type="inferred from homology"/>
<protein>
    <recommendedName>
        <fullName evidence="9">Leucine--tRNA ligase</fullName>
        <ecNumber evidence="9">6.1.1.4</ecNumber>
    </recommendedName>
    <alternativeName>
        <fullName evidence="9">Leucyl-tRNA synthetase</fullName>
        <shortName evidence="9">LeuRS</shortName>
    </alternativeName>
</protein>
<evidence type="ECO:0000313" key="14">
    <source>
        <dbReference type="EMBL" id="ULP36885.1"/>
    </source>
</evidence>
<evidence type="ECO:0000259" key="11">
    <source>
        <dbReference type="Pfam" id="PF08264"/>
    </source>
</evidence>
<dbReference type="InterPro" id="IPR015413">
    <property type="entry name" value="Methionyl/Leucyl_tRNA_Synth"/>
</dbReference>
<dbReference type="EC" id="6.1.1.4" evidence="9"/>
<dbReference type="HAMAP" id="MF_00049_B">
    <property type="entry name" value="Leu_tRNA_synth_B"/>
    <property type="match status" value="1"/>
</dbReference>
<gene>
    <name evidence="9 14" type="primary">leuS</name>
    <name evidence="14" type="ORF">MJO55_27645</name>
</gene>
<evidence type="ECO:0000259" key="13">
    <source>
        <dbReference type="Pfam" id="PF13603"/>
    </source>
</evidence>
<dbReference type="PANTHER" id="PTHR43740">
    <property type="entry name" value="LEUCYL-TRNA SYNTHETASE"/>
    <property type="match status" value="1"/>
</dbReference>
<dbReference type="InterPro" id="IPR001412">
    <property type="entry name" value="aa-tRNA-synth_I_CS"/>
</dbReference>
<dbReference type="PROSITE" id="PS00178">
    <property type="entry name" value="AA_TRNA_LIGASE_I"/>
    <property type="match status" value="1"/>
</dbReference>
<accession>A0ABY3UH97</accession>
<evidence type="ECO:0000256" key="10">
    <source>
        <dbReference type="RuleBase" id="RU363039"/>
    </source>
</evidence>
<comment type="catalytic activity">
    <reaction evidence="8 9">
        <text>tRNA(Leu) + L-leucine + ATP = L-leucyl-tRNA(Leu) + AMP + diphosphate</text>
        <dbReference type="Rhea" id="RHEA:11688"/>
        <dbReference type="Rhea" id="RHEA-COMP:9613"/>
        <dbReference type="Rhea" id="RHEA-COMP:9622"/>
        <dbReference type="ChEBI" id="CHEBI:30616"/>
        <dbReference type="ChEBI" id="CHEBI:33019"/>
        <dbReference type="ChEBI" id="CHEBI:57427"/>
        <dbReference type="ChEBI" id="CHEBI:78442"/>
        <dbReference type="ChEBI" id="CHEBI:78494"/>
        <dbReference type="ChEBI" id="CHEBI:456215"/>
        <dbReference type="EC" id="6.1.1.4"/>
    </reaction>
</comment>
<dbReference type="SUPFAM" id="SSF52374">
    <property type="entry name" value="Nucleotidylyl transferase"/>
    <property type="match status" value="1"/>
</dbReference>
<keyword evidence="2 9" id="KW-0963">Cytoplasm</keyword>
<feature type="short sequence motif" description="'KMSKS' region" evidence="9">
    <location>
        <begin position="728"/>
        <end position="732"/>
    </location>
</feature>
<dbReference type="Pfam" id="PF08264">
    <property type="entry name" value="Anticodon_1"/>
    <property type="match status" value="1"/>
</dbReference>
<evidence type="ECO:0000256" key="1">
    <source>
        <dbReference type="ARBA" id="ARBA00005594"/>
    </source>
</evidence>
<comment type="caution">
    <text evidence="9">Lacks conserved residue(s) required for the propagation of feature annotation.</text>
</comment>
<keyword evidence="4 9" id="KW-0547">Nucleotide-binding</keyword>
<organism evidence="14 15">
    <name type="scientific">Mycolicibacterium rufum</name>
    <dbReference type="NCBI Taxonomy" id="318424"/>
    <lineage>
        <taxon>Bacteria</taxon>
        <taxon>Bacillati</taxon>
        <taxon>Actinomycetota</taxon>
        <taxon>Actinomycetes</taxon>
        <taxon>Mycobacteriales</taxon>
        <taxon>Mycobacteriaceae</taxon>
        <taxon>Mycolicibacterium</taxon>
    </lineage>
</organism>
<dbReference type="Proteomes" id="UP001055159">
    <property type="component" value="Chromosome"/>
</dbReference>
<dbReference type="Pfam" id="PF09334">
    <property type="entry name" value="tRNA-synt_1g"/>
    <property type="match status" value="1"/>
</dbReference>
<dbReference type="SUPFAM" id="SSF47323">
    <property type="entry name" value="Anticodon-binding domain of a subclass of class I aminoacyl-tRNA synthetases"/>
    <property type="match status" value="1"/>
</dbReference>
<feature type="binding site" evidence="9">
    <location>
        <position position="731"/>
    </location>
    <ligand>
        <name>ATP</name>
        <dbReference type="ChEBI" id="CHEBI:30616"/>
    </ligand>
</feature>
<evidence type="ECO:0000313" key="15">
    <source>
        <dbReference type="Proteomes" id="UP001055159"/>
    </source>
</evidence>
<dbReference type="PRINTS" id="PR00985">
    <property type="entry name" value="TRNASYNTHLEU"/>
</dbReference>
<dbReference type="InterPro" id="IPR009080">
    <property type="entry name" value="tRNAsynth_Ia_anticodon-bd"/>
</dbReference>
<dbReference type="InterPro" id="IPR014729">
    <property type="entry name" value="Rossmann-like_a/b/a_fold"/>
</dbReference>
<dbReference type="EMBL" id="CP092427">
    <property type="protein sequence ID" value="ULP36885.1"/>
    <property type="molecule type" value="Genomic_DNA"/>
</dbReference>
<evidence type="ECO:0000256" key="9">
    <source>
        <dbReference type="HAMAP-Rule" id="MF_00049"/>
    </source>
</evidence>
<evidence type="ECO:0000259" key="12">
    <source>
        <dbReference type="Pfam" id="PF09334"/>
    </source>
</evidence>
<name>A0ABY3UH97_9MYCO</name>
<dbReference type="InterPro" id="IPR002302">
    <property type="entry name" value="Leu-tRNA-ligase"/>
</dbReference>
<dbReference type="Gene3D" id="3.90.740.10">
    <property type="entry name" value="Valyl/Leucyl/Isoleucyl-tRNA synthetase, editing domain"/>
    <property type="match status" value="1"/>
</dbReference>
<evidence type="ECO:0000256" key="5">
    <source>
        <dbReference type="ARBA" id="ARBA00022840"/>
    </source>
</evidence>
<evidence type="ECO:0000256" key="3">
    <source>
        <dbReference type="ARBA" id="ARBA00022598"/>
    </source>
</evidence>
<dbReference type="NCBIfam" id="TIGR00396">
    <property type="entry name" value="leuS_bact"/>
    <property type="match status" value="1"/>
</dbReference>
<keyword evidence="6 9" id="KW-0648">Protein biosynthesis</keyword>
<evidence type="ECO:0000256" key="7">
    <source>
        <dbReference type="ARBA" id="ARBA00023146"/>
    </source>
</evidence>
<evidence type="ECO:0000256" key="8">
    <source>
        <dbReference type="ARBA" id="ARBA00047469"/>
    </source>
</evidence>
<comment type="subcellular location">
    <subcellularLocation>
        <location evidence="9">Cytoplasm</location>
    </subcellularLocation>
</comment>
<comment type="similarity">
    <text evidence="1 9 10">Belongs to the class-I aminoacyl-tRNA synthetase family.</text>
</comment>
<feature type="domain" description="Methionyl/Valyl/Leucyl/Isoleucyl-tRNA synthetase anticodon-binding" evidence="11">
    <location>
        <begin position="803"/>
        <end position="917"/>
    </location>
</feature>
<dbReference type="GO" id="GO:0004823">
    <property type="term" value="F:leucine-tRNA ligase activity"/>
    <property type="evidence" value="ECO:0007669"/>
    <property type="project" value="UniProtKB-EC"/>
</dbReference>
<dbReference type="SUPFAM" id="SSF50677">
    <property type="entry name" value="ValRS/IleRS/LeuRS editing domain"/>
    <property type="match status" value="1"/>
</dbReference>
<dbReference type="CDD" id="cd07958">
    <property type="entry name" value="Anticodon_Ia_Leu_BEm"/>
    <property type="match status" value="1"/>
</dbReference>
<reference evidence="14" key="1">
    <citation type="submission" date="2022-08" db="EMBL/GenBank/DDBJ databases">
        <title>Whole genome sequencing of non-tuberculosis mycobacteria type-strains.</title>
        <authorList>
            <person name="Igarashi Y."/>
            <person name="Osugi A."/>
            <person name="Mitarai S."/>
        </authorList>
    </citation>
    <scope>NUCLEOTIDE SEQUENCE</scope>
    <source>
        <strain evidence="14">JCM 16372</strain>
    </source>
</reference>
<keyword evidence="15" id="KW-1185">Reference proteome</keyword>
<dbReference type="Pfam" id="PF13603">
    <property type="entry name" value="tRNA-synt_1_2"/>
    <property type="match status" value="1"/>
</dbReference>